<feature type="region of interest" description="Disordered" evidence="1">
    <location>
        <begin position="1"/>
        <end position="70"/>
    </location>
</feature>
<accession>A0AAJ6HR36</accession>
<evidence type="ECO:0000313" key="2">
    <source>
        <dbReference type="EMBL" id="WLS44722.1"/>
    </source>
</evidence>
<reference evidence="2 3" key="1">
    <citation type="submission" date="2023-07" db="EMBL/GenBank/DDBJ databases">
        <title>Micromonospora profundi TRM 95458 converts glycerol to a new osmotic compound.</title>
        <authorList>
            <person name="Lu D."/>
        </authorList>
    </citation>
    <scope>NUCLEOTIDE SEQUENCE [LARGE SCALE GENOMIC DNA]</scope>
    <source>
        <strain evidence="2 3">TRM95458</strain>
    </source>
</reference>
<name>A0AAJ6HR36_9ACTN</name>
<dbReference type="RefSeq" id="WP_306271913.1">
    <property type="nucleotide sequence ID" value="NZ_CP130472.1"/>
</dbReference>
<gene>
    <name evidence="2" type="ORF">Q3V37_25570</name>
</gene>
<organism evidence="2 3">
    <name type="scientific">Micromonospora profundi</name>
    <dbReference type="NCBI Taxonomy" id="1420889"/>
    <lineage>
        <taxon>Bacteria</taxon>
        <taxon>Bacillati</taxon>
        <taxon>Actinomycetota</taxon>
        <taxon>Actinomycetes</taxon>
        <taxon>Micromonosporales</taxon>
        <taxon>Micromonosporaceae</taxon>
        <taxon>Micromonospora</taxon>
    </lineage>
</organism>
<evidence type="ECO:0000256" key="1">
    <source>
        <dbReference type="SAM" id="MobiDB-lite"/>
    </source>
</evidence>
<dbReference type="EMBL" id="CP130472">
    <property type="protein sequence ID" value="WLS44722.1"/>
    <property type="molecule type" value="Genomic_DNA"/>
</dbReference>
<evidence type="ECO:0000313" key="3">
    <source>
        <dbReference type="Proteomes" id="UP001235874"/>
    </source>
</evidence>
<dbReference type="Proteomes" id="UP001235874">
    <property type="component" value="Chromosome"/>
</dbReference>
<sequence>MLDRVERLVQSLTADPPPSAVGCPRLPCRESVAPGPASPLGPAVAPNTLDGKDNPKGRADNRRVEIRFDK</sequence>
<dbReference type="AlphaFoldDB" id="A0AAJ6HR36"/>
<dbReference type="KEGG" id="mprn:Q3V37_25570"/>
<evidence type="ECO:0008006" key="4">
    <source>
        <dbReference type="Google" id="ProtNLM"/>
    </source>
</evidence>
<feature type="compositionally biased region" description="Basic and acidic residues" evidence="1">
    <location>
        <begin position="50"/>
        <end position="70"/>
    </location>
</feature>
<proteinExistence type="predicted"/>
<keyword evidence="3" id="KW-1185">Reference proteome</keyword>
<protein>
    <recommendedName>
        <fullName evidence="4">OmpA-like domain-containing protein</fullName>
    </recommendedName>
</protein>